<accession>A0ACB9G2E1</accession>
<protein>
    <submittedName>
        <fullName evidence="1">Uncharacterized protein</fullName>
    </submittedName>
</protein>
<organism evidence="1 2">
    <name type="scientific">Smallanthus sonchifolius</name>
    <dbReference type="NCBI Taxonomy" id="185202"/>
    <lineage>
        <taxon>Eukaryota</taxon>
        <taxon>Viridiplantae</taxon>
        <taxon>Streptophyta</taxon>
        <taxon>Embryophyta</taxon>
        <taxon>Tracheophyta</taxon>
        <taxon>Spermatophyta</taxon>
        <taxon>Magnoliopsida</taxon>
        <taxon>eudicotyledons</taxon>
        <taxon>Gunneridae</taxon>
        <taxon>Pentapetalae</taxon>
        <taxon>asterids</taxon>
        <taxon>campanulids</taxon>
        <taxon>Asterales</taxon>
        <taxon>Asteraceae</taxon>
        <taxon>Asteroideae</taxon>
        <taxon>Heliantheae alliance</taxon>
        <taxon>Millerieae</taxon>
        <taxon>Smallanthus</taxon>
    </lineage>
</organism>
<proteinExistence type="predicted"/>
<sequence length="94" mass="9942">MLGLRASVLRSGGAMVVGQRGRVKDVMIGAAVVVVWVQRGKGRGGGGGRGTDAEDTPWQDVPARKGKGRYQGEEERTVKKSTGGSGHVHCKEKR</sequence>
<evidence type="ECO:0000313" key="2">
    <source>
        <dbReference type="Proteomes" id="UP001056120"/>
    </source>
</evidence>
<comment type="caution">
    <text evidence="1">The sequence shown here is derived from an EMBL/GenBank/DDBJ whole genome shotgun (WGS) entry which is preliminary data.</text>
</comment>
<evidence type="ECO:0000313" key="1">
    <source>
        <dbReference type="EMBL" id="KAI3777213.1"/>
    </source>
</evidence>
<keyword evidence="2" id="KW-1185">Reference proteome</keyword>
<reference evidence="1 2" key="2">
    <citation type="journal article" date="2022" name="Mol. Ecol. Resour.">
        <title>The genomes of chicory, endive, great burdock and yacon provide insights into Asteraceae paleo-polyploidization history and plant inulin production.</title>
        <authorList>
            <person name="Fan W."/>
            <person name="Wang S."/>
            <person name="Wang H."/>
            <person name="Wang A."/>
            <person name="Jiang F."/>
            <person name="Liu H."/>
            <person name="Zhao H."/>
            <person name="Xu D."/>
            <person name="Zhang Y."/>
        </authorList>
    </citation>
    <scope>NUCLEOTIDE SEQUENCE [LARGE SCALE GENOMIC DNA]</scope>
    <source>
        <strain evidence="2">cv. Yunnan</strain>
        <tissue evidence="1">Leaves</tissue>
    </source>
</reference>
<name>A0ACB9G2E1_9ASTR</name>
<gene>
    <name evidence="1" type="ORF">L1987_47010</name>
</gene>
<dbReference type="Proteomes" id="UP001056120">
    <property type="component" value="Linkage Group LG15"/>
</dbReference>
<dbReference type="EMBL" id="CM042032">
    <property type="protein sequence ID" value="KAI3777213.1"/>
    <property type="molecule type" value="Genomic_DNA"/>
</dbReference>
<reference evidence="2" key="1">
    <citation type="journal article" date="2022" name="Mol. Ecol. Resour.">
        <title>The genomes of chicory, endive, great burdock and yacon provide insights into Asteraceae palaeo-polyploidization history and plant inulin production.</title>
        <authorList>
            <person name="Fan W."/>
            <person name="Wang S."/>
            <person name="Wang H."/>
            <person name="Wang A."/>
            <person name="Jiang F."/>
            <person name="Liu H."/>
            <person name="Zhao H."/>
            <person name="Xu D."/>
            <person name="Zhang Y."/>
        </authorList>
    </citation>
    <scope>NUCLEOTIDE SEQUENCE [LARGE SCALE GENOMIC DNA]</scope>
    <source>
        <strain evidence="2">cv. Yunnan</strain>
    </source>
</reference>